<dbReference type="CDD" id="cd07034">
    <property type="entry name" value="TPP_PYR_PFOR_IOR-alpha_like"/>
    <property type="match status" value="1"/>
</dbReference>
<dbReference type="SUPFAM" id="SSF52922">
    <property type="entry name" value="TK C-terminal domain-like"/>
    <property type="match status" value="1"/>
</dbReference>
<protein>
    <submittedName>
        <fullName evidence="4">2-oxoglutarate ferredoxin oxidoreductase subunit alpha</fullName>
    </submittedName>
</protein>
<dbReference type="PANTHER" id="PTHR43088">
    <property type="entry name" value="SUBUNIT OF PYRUVATE:FLAVODOXIN OXIDOREDUCTASE-RELATED"/>
    <property type="match status" value="1"/>
</dbReference>
<evidence type="ECO:0000256" key="1">
    <source>
        <dbReference type="ARBA" id="ARBA00023002"/>
    </source>
</evidence>
<dbReference type="AlphaFoldDB" id="A0A1G9EYM7"/>
<sequence>MKSEPLFLKNAQTFAEAMVRCGVRYHFAYPITPATEVMKHTAVILPQYGGRMVQMESELAVSNALAGCACTGKLGATSTSGPGMSLMQETMSYMAAGELPCIMLDAMRVGPGDGDIVGAQSNYFQATRGGGHGDYRVIVLAPASGQEIVDIMPDAVKLAYTYRTPVLFVIDGVTCTMTESAVFPEAHDYASEFDTSSWAFTGTGDHPKRYLLTGSYTHSQGEELNEKLLAKYEVIKEKEQLWEEIEVDDADVVLVGFGIHGRMGQDLVANMRAEGKKVGLIRPISLWPFPDKAFEGLSESVKSLLVVEMNHGQMVDDVRLAVNGRIPVHFLGKTGGDMPLCTLAEMTAKINTLL</sequence>
<dbReference type="Gene3D" id="3.40.50.970">
    <property type="match status" value="1"/>
</dbReference>
<dbReference type="EMBL" id="FNGA01000002">
    <property type="protein sequence ID" value="SDK81259.1"/>
    <property type="molecule type" value="Genomic_DNA"/>
</dbReference>
<evidence type="ECO:0000313" key="4">
    <source>
        <dbReference type="EMBL" id="SDK81259.1"/>
    </source>
</evidence>
<dbReference type="InterPro" id="IPR029061">
    <property type="entry name" value="THDP-binding"/>
</dbReference>
<dbReference type="InterPro" id="IPR033412">
    <property type="entry name" value="PFOR_II"/>
</dbReference>
<dbReference type="Gene3D" id="3.40.50.920">
    <property type="match status" value="1"/>
</dbReference>
<dbReference type="SUPFAM" id="SSF52518">
    <property type="entry name" value="Thiamin diphosphate-binding fold (THDP-binding)"/>
    <property type="match status" value="1"/>
</dbReference>
<dbReference type="Pfam" id="PF01855">
    <property type="entry name" value="POR_N"/>
    <property type="match status" value="1"/>
</dbReference>
<feature type="domain" description="Pyruvate:ferredoxin oxidoreductase core" evidence="3">
    <location>
        <begin position="250"/>
        <end position="338"/>
    </location>
</feature>
<evidence type="ECO:0000259" key="3">
    <source>
        <dbReference type="Pfam" id="PF17147"/>
    </source>
</evidence>
<organism evidence="4 5">
    <name type="scientific">Maridesulfovibrio ferrireducens</name>
    <dbReference type="NCBI Taxonomy" id="246191"/>
    <lineage>
        <taxon>Bacteria</taxon>
        <taxon>Pseudomonadati</taxon>
        <taxon>Thermodesulfobacteriota</taxon>
        <taxon>Desulfovibrionia</taxon>
        <taxon>Desulfovibrionales</taxon>
        <taxon>Desulfovibrionaceae</taxon>
        <taxon>Maridesulfovibrio</taxon>
    </lineage>
</organism>
<keyword evidence="5" id="KW-1185">Reference proteome</keyword>
<dbReference type="GO" id="GO:0016491">
    <property type="term" value="F:oxidoreductase activity"/>
    <property type="evidence" value="ECO:0007669"/>
    <property type="project" value="UniProtKB-KW"/>
</dbReference>
<dbReference type="InterPro" id="IPR009014">
    <property type="entry name" value="Transketo_C/PFOR_II"/>
</dbReference>
<keyword evidence="1" id="KW-0560">Oxidoreductase</keyword>
<dbReference type="STRING" id="246191.SAMN05660337_1318"/>
<dbReference type="Proteomes" id="UP000199053">
    <property type="component" value="Unassembled WGS sequence"/>
</dbReference>
<dbReference type="PANTHER" id="PTHR43088:SF1">
    <property type="entry name" value="SUBUNIT OF PYRUVATE:FLAVODOXIN OXIDOREDUCTASE"/>
    <property type="match status" value="1"/>
</dbReference>
<gene>
    <name evidence="4" type="ORF">SAMN05660337_1318</name>
</gene>
<dbReference type="Pfam" id="PF17147">
    <property type="entry name" value="PFOR_II"/>
    <property type="match status" value="1"/>
</dbReference>
<evidence type="ECO:0000259" key="2">
    <source>
        <dbReference type="Pfam" id="PF01855"/>
    </source>
</evidence>
<dbReference type="InterPro" id="IPR002880">
    <property type="entry name" value="Pyrv_Fd/Flavodoxin_OxRdtase_N"/>
</dbReference>
<evidence type="ECO:0000313" key="5">
    <source>
        <dbReference type="Proteomes" id="UP000199053"/>
    </source>
</evidence>
<dbReference type="InterPro" id="IPR052368">
    <property type="entry name" value="2-oxoacid_oxidoreductase"/>
</dbReference>
<name>A0A1G9EYM7_9BACT</name>
<reference evidence="5" key="1">
    <citation type="submission" date="2016-10" db="EMBL/GenBank/DDBJ databases">
        <authorList>
            <person name="Varghese N."/>
            <person name="Submissions S."/>
        </authorList>
    </citation>
    <scope>NUCLEOTIDE SEQUENCE [LARGE SCALE GENOMIC DNA]</scope>
    <source>
        <strain evidence="5">DSM 16995</strain>
    </source>
</reference>
<dbReference type="RefSeq" id="WP_092159459.1">
    <property type="nucleotide sequence ID" value="NZ_FNGA01000002.1"/>
</dbReference>
<proteinExistence type="predicted"/>
<dbReference type="OrthoDB" id="9794954at2"/>
<feature type="domain" description="Pyruvate flavodoxin/ferredoxin oxidoreductase pyrimidine binding" evidence="2">
    <location>
        <begin position="16"/>
        <end position="240"/>
    </location>
</feature>
<accession>A0A1G9EYM7</accession>